<evidence type="ECO:0000313" key="1">
    <source>
        <dbReference type="EMBL" id="WAJ30995.1"/>
    </source>
</evidence>
<name>A0ACD4NW40_9HYPH</name>
<keyword evidence="2" id="KW-1185">Reference proteome</keyword>
<gene>
    <name evidence="1" type="ORF">OXU80_12645</name>
</gene>
<sequence>MSQENIGTNTIEPAQRLARRASTSPLTDLRQRILHGYLLPTAEQLLHGLPFMGGDMGRDMRTFAETLLREIDAKDPAGTHAELRSACRAMLESESLEAAQATAEALRDPDLDLDGWSLDARSGKLRCWLYAVYLRDKHSIIPVAVTATAMAYQQDWSAPDDPGALVWRALGWLTLYAGDIAELFHDAAPFADVESVSDRITFIAEEYRSRMLASMSQTCAEGA</sequence>
<protein>
    <submittedName>
        <fullName evidence="1">Uncharacterized protein</fullName>
    </submittedName>
</protein>
<dbReference type="Proteomes" id="UP001163223">
    <property type="component" value="Chromosome"/>
</dbReference>
<organism evidence="1 2">
    <name type="scientific">Antarcticirhabdus aurantiaca</name>
    <dbReference type="NCBI Taxonomy" id="2606717"/>
    <lineage>
        <taxon>Bacteria</taxon>
        <taxon>Pseudomonadati</taxon>
        <taxon>Pseudomonadota</taxon>
        <taxon>Alphaproteobacteria</taxon>
        <taxon>Hyphomicrobiales</taxon>
        <taxon>Aurantimonadaceae</taxon>
        <taxon>Antarcticirhabdus</taxon>
    </lineage>
</organism>
<accession>A0ACD4NW40</accession>
<proteinExistence type="predicted"/>
<evidence type="ECO:0000313" key="2">
    <source>
        <dbReference type="Proteomes" id="UP001163223"/>
    </source>
</evidence>
<reference evidence="1" key="1">
    <citation type="submission" date="2022-11" db="EMBL/GenBank/DDBJ databases">
        <title>beta-Carotene-producing bacterium, Jeongeuplla avenae sp. nov., alleviates the salt stress of Arabidopsis seedlings.</title>
        <authorList>
            <person name="Jiang L."/>
            <person name="Lee J."/>
        </authorList>
    </citation>
    <scope>NUCLEOTIDE SEQUENCE</scope>
    <source>
        <strain evidence="1">DY_R2A_6</strain>
    </source>
</reference>
<dbReference type="EMBL" id="CP113520">
    <property type="protein sequence ID" value="WAJ30995.1"/>
    <property type="molecule type" value="Genomic_DNA"/>
</dbReference>